<dbReference type="RefSeq" id="WP_133204336.1">
    <property type="nucleotide sequence ID" value="NZ_SMRU01000012.1"/>
</dbReference>
<evidence type="ECO:0000313" key="2">
    <source>
        <dbReference type="Proteomes" id="UP000295511"/>
    </source>
</evidence>
<accession>A0A4R5KL62</accession>
<name>A0A4R5KL62_9MICC</name>
<proteinExistence type="predicted"/>
<organism evidence="1 2">
    <name type="scientific">Arthrobacter terricola</name>
    <dbReference type="NCBI Taxonomy" id="2547396"/>
    <lineage>
        <taxon>Bacteria</taxon>
        <taxon>Bacillati</taxon>
        <taxon>Actinomycetota</taxon>
        <taxon>Actinomycetes</taxon>
        <taxon>Micrococcales</taxon>
        <taxon>Micrococcaceae</taxon>
        <taxon>Arthrobacter</taxon>
    </lineage>
</organism>
<protein>
    <submittedName>
        <fullName evidence="1">Uncharacterized protein</fullName>
    </submittedName>
</protein>
<keyword evidence="2" id="KW-1185">Reference proteome</keyword>
<dbReference type="AlphaFoldDB" id="A0A4R5KL62"/>
<comment type="caution">
    <text evidence="1">The sequence shown here is derived from an EMBL/GenBank/DDBJ whole genome shotgun (WGS) entry which is preliminary data.</text>
</comment>
<reference evidence="1 2" key="1">
    <citation type="submission" date="2019-03" db="EMBL/GenBank/DDBJ databases">
        <title>Whole genome sequence of Arthrobacter sp JH1-1.</title>
        <authorList>
            <person name="Trinh H.N."/>
        </authorList>
    </citation>
    <scope>NUCLEOTIDE SEQUENCE [LARGE SCALE GENOMIC DNA]</scope>
    <source>
        <strain evidence="1 2">JH1-1</strain>
    </source>
</reference>
<sequence>MTREEAIVLIIERVRNLRPDQLRGLAANMPVDPEESVREFGWVFSLSRKQIDSMIKHNISLPWELLQYAAYVEAQSTKGR</sequence>
<gene>
    <name evidence="1" type="ORF">E1809_11300</name>
</gene>
<evidence type="ECO:0000313" key="1">
    <source>
        <dbReference type="EMBL" id="TDF95605.1"/>
    </source>
</evidence>
<dbReference type="Proteomes" id="UP000295511">
    <property type="component" value="Unassembled WGS sequence"/>
</dbReference>
<dbReference type="EMBL" id="SMRU01000012">
    <property type="protein sequence ID" value="TDF95605.1"/>
    <property type="molecule type" value="Genomic_DNA"/>
</dbReference>